<sequence>MQMTPTCPVRLAAAARRTAGRITSTTGTSYRSRASASTAALALLQAITSSLHALRHQPVETLQRVPPHLRHRPRPVRLPRGVTQVQHGLVRRWSSTARATVRPPYPESKMPMGASATTSSLSRSRPPQRHRPA</sequence>
<dbReference type="Proteomes" id="UP001157017">
    <property type="component" value="Unassembled WGS sequence"/>
</dbReference>
<evidence type="ECO:0000313" key="3">
    <source>
        <dbReference type="Proteomes" id="UP001157017"/>
    </source>
</evidence>
<name>A0ABQ6JCH5_9ACTN</name>
<accession>A0ABQ6JCH5</accession>
<comment type="caution">
    <text evidence="2">The sequence shown here is derived from an EMBL/GenBank/DDBJ whole genome shotgun (WGS) entry which is preliminary data.</text>
</comment>
<keyword evidence="3" id="KW-1185">Reference proteome</keyword>
<proteinExistence type="predicted"/>
<reference evidence="3" key="1">
    <citation type="journal article" date="2019" name="Int. J. Syst. Evol. Microbiol.">
        <title>The Global Catalogue of Microorganisms (GCM) 10K type strain sequencing project: providing services to taxonomists for standard genome sequencing and annotation.</title>
        <authorList>
            <consortium name="The Broad Institute Genomics Platform"/>
            <consortium name="The Broad Institute Genome Sequencing Center for Infectious Disease"/>
            <person name="Wu L."/>
            <person name="Ma J."/>
        </authorList>
    </citation>
    <scope>NUCLEOTIDE SEQUENCE [LARGE SCALE GENOMIC DNA]</scope>
    <source>
        <strain evidence="3">NBRC 108730</strain>
    </source>
</reference>
<feature type="compositionally biased region" description="Low complexity" evidence="1">
    <location>
        <begin position="114"/>
        <end position="125"/>
    </location>
</feature>
<organism evidence="2 3">
    <name type="scientific">Angustibacter aerolatus</name>
    <dbReference type="NCBI Taxonomy" id="1162965"/>
    <lineage>
        <taxon>Bacteria</taxon>
        <taxon>Bacillati</taxon>
        <taxon>Actinomycetota</taxon>
        <taxon>Actinomycetes</taxon>
        <taxon>Kineosporiales</taxon>
        <taxon>Kineosporiaceae</taxon>
    </lineage>
</organism>
<evidence type="ECO:0000313" key="2">
    <source>
        <dbReference type="EMBL" id="GMA85886.1"/>
    </source>
</evidence>
<evidence type="ECO:0000256" key="1">
    <source>
        <dbReference type="SAM" id="MobiDB-lite"/>
    </source>
</evidence>
<protein>
    <submittedName>
        <fullName evidence="2">Uncharacterized protein</fullName>
    </submittedName>
</protein>
<gene>
    <name evidence="2" type="ORF">GCM10025868_11360</name>
</gene>
<feature type="region of interest" description="Disordered" evidence="1">
    <location>
        <begin position="93"/>
        <end position="133"/>
    </location>
</feature>
<dbReference type="EMBL" id="BSUZ01000001">
    <property type="protein sequence ID" value="GMA85886.1"/>
    <property type="molecule type" value="Genomic_DNA"/>
</dbReference>